<evidence type="ECO:0000313" key="3">
    <source>
        <dbReference type="Proteomes" id="UP000270299"/>
    </source>
</evidence>
<organism evidence="2 3">
    <name type="scientific">Mycetocola manganoxydans</name>
    <dbReference type="NCBI Taxonomy" id="699879"/>
    <lineage>
        <taxon>Bacteria</taxon>
        <taxon>Bacillati</taxon>
        <taxon>Actinomycetota</taxon>
        <taxon>Actinomycetes</taxon>
        <taxon>Micrococcales</taxon>
        <taxon>Microbacteriaceae</taxon>
        <taxon>Mycetocola</taxon>
    </lineage>
</organism>
<dbReference type="RefSeq" id="WP_147436249.1">
    <property type="nucleotide sequence ID" value="NZ_RCUV01000009.1"/>
</dbReference>
<dbReference type="SMART" id="SM00507">
    <property type="entry name" value="HNHc"/>
    <property type="match status" value="1"/>
</dbReference>
<proteinExistence type="predicted"/>
<dbReference type="Gene3D" id="1.10.30.50">
    <property type="match status" value="1"/>
</dbReference>
<feature type="non-terminal residue" evidence="2">
    <location>
        <position position="1"/>
    </location>
</feature>
<protein>
    <submittedName>
        <fullName evidence="2">HNH endonuclease</fullName>
    </submittedName>
</protein>
<dbReference type="OrthoDB" id="5177627at2"/>
<dbReference type="Proteomes" id="UP000270299">
    <property type="component" value="Unassembled WGS sequence"/>
</dbReference>
<reference evidence="2 3" key="1">
    <citation type="submission" date="2018-10" db="EMBL/GenBank/DDBJ databases">
        <authorList>
            <person name="Li J."/>
        </authorList>
    </citation>
    <scope>NUCLEOTIDE SEQUENCE [LARGE SCALE GENOMIC DNA]</scope>
    <source>
        <strain evidence="2 3">CCTCC AB209002</strain>
    </source>
</reference>
<dbReference type="CDD" id="cd00085">
    <property type="entry name" value="HNHc"/>
    <property type="match status" value="1"/>
</dbReference>
<feature type="domain" description="HNH nuclease" evidence="1">
    <location>
        <begin position="78"/>
        <end position="131"/>
    </location>
</feature>
<keyword evidence="2" id="KW-0540">Nuclease</keyword>
<evidence type="ECO:0000259" key="1">
    <source>
        <dbReference type="SMART" id="SM00507"/>
    </source>
</evidence>
<dbReference type="EMBL" id="RCUV01000009">
    <property type="protein sequence ID" value="RLP70687.1"/>
    <property type="molecule type" value="Genomic_DNA"/>
</dbReference>
<dbReference type="GO" id="GO:0004519">
    <property type="term" value="F:endonuclease activity"/>
    <property type="evidence" value="ECO:0007669"/>
    <property type="project" value="UniProtKB-KW"/>
</dbReference>
<dbReference type="AlphaFoldDB" id="A0A3L6ZS33"/>
<evidence type="ECO:0000313" key="2">
    <source>
        <dbReference type="EMBL" id="RLP70687.1"/>
    </source>
</evidence>
<name>A0A3L6ZS33_9MICO</name>
<comment type="caution">
    <text evidence="2">The sequence shown here is derived from an EMBL/GenBank/DDBJ whole genome shotgun (WGS) entry which is preliminary data.</text>
</comment>
<sequence length="162" mass="17542">RSTDTPTVSGASPTVIVRVDADVLEREHGTGQIVGIPDPIPSSAIKQLLCDSSTIPVYLKPDGGIAAIGTEKRTFNRTQRAGMIARDGPTCALPNCNIPATACEAHHIEEYHTGGPTHVDNGILLCWFHHHMVDTNIFTITTTTGKPVITAPDWLTHRPYFH</sequence>
<keyword evidence="2" id="KW-0378">Hydrolase</keyword>
<keyword evidence="2" id="KW-0255">Endonuclease</keyword>
<dbReference type="InterPro" id="IPR003870">
    <property type="entry name" value="DUF222"/>
</dbReference>
<keyword evidence="3" id="KW-1185">Reference proteome</keyword>
<dbReference type="Pfam" id="PF02720">
    <property type="entry name" value="DUF222"/>
    <property type="match status" value="1"/>
</dbReference>
<accession>A0A3L6ZS33</accession>
<dbReference type="InterPro" id="IPR003615">
    <property type="entry name" value="HNH_nuc"/>
</dbReference>
<gene>
    <name evidence="2" type="ORF">D9V29_09280</name>
</gene>